<feature type="compositionally biased region" description="Polar residues" evidence="1">
    <location>
        <begin position="1"/>
        <end position="11"/>
    </location>
</feature>
<name>G3AJC7_SPAPN</name>
<accession>G3AJC7</accession>
<dbReference type="Proteomes" id="UP000000709">
    <property type="component" value="Unassembled WGS sequence"/>
</dbReference>
<dbReference type="OMA" id="QFAYERA"/>
<evidence type="ECO:0000256" key="1">
    <source>
        <dbReference type="SAM" id="MobiDB-lite"/>
    </source>
</evidence>
<dbReference type="OrthoDB" id="5778525at2759"/>
<feature type="region of interest" description="Disordered" evidence="1">
    <location>
        <begin position="1"/>
        <end position="33"/>
    </location>
</feature>
<proteinExistence type="predicted"/>
<feature type="compositionally biased region" description="Basic and acidic residues" evidence="1">
    <location>
        <begin position="261"/>
        <end position="271"/>
    </location>
</feature>
<dbReference type="InParanoid" id="G3AJC7"/>
<dbReference type="RefSeq" id="XP_007374170.1">
    <property type="nucleotide sequence ID" value="XM_007374108.1"/>
</dbReference>
<dbReference type="KEGG" id="spaa:SPAPADRAFT_60016"/>
<dbReference type="eggNOG" id="ENOG502S7SS">
    <property type="taxonomic scope" value="Eukaryota"/>
</dbReference>
<keyword evidence="3" id="KW-1185">Reference proteome</keyword>
<feature type="region of interest" description="Disordered" evidence="1">
    <location>
        <begin position="250"/>
        <end position="280"/>
    </location>
</feature>
<feature type="region of interest" description="Disordered" evidence="1">
    <location>
        <begin position="212"/>
        <end position="235"/>
    </location>
</feature>
<reference evidence="2 3" key="1">
    <citation type="journal article" date="2011" name="Proc. Natl. Acad. Sci. U.S.A.">
        <title>Comparative genomics of xylose-fermenting fungi for enhanced biofuel production.</title>
        <authorList>
            <person name="Wohlbach D.J."/>
            <person name="Kuo A."/>
            <person name="Sato T.K."/>
            <person name="Potts K.M."/>
            <person name="Salamov A.A."/>
            <person name="LaButti K.M."/>
            <person name="Sun H."/>
            <person name="Clum A."/>
            <person name="Pangilinan J.L."/>
            <person name="Lindquist E.A."/>
            <person name="Lucas S."/>
            <person name="Lapidus A."/>
            <person name="Jin M."/>
            <person name="Gunawan C."/>
            <person name="Balan V."/>
            <person name="Dale B.E."/>
            <person name="Jeffries T.W."/>
            <person name="Zinkel R."/>
            <person name="Barry K.W."/>
            <person name="Grigoriev I.V."/>
            <person name="Gasch A.P."/>
        </authorList>
    </citation>
    <scope>NUCLEOTIDE SEQUENCE [LARGE SCALE GENOMIC DNA]</scope>
    <source>
        <strain evidence="3">NRRL Y-27907 / 11-Y1</strain>
    </source>
</reference>
<dbReference type="HOGENOM" id="CLU_049337_0_0_1"/>
<dbReference type="GeneID" id="18873181"/>
<feature type="compositionally biased region" description="Polar residues" evidence="1">
    <location>
        <begin position="213"/>
        <end position="227"/>
    </location>
</feature>
<gene>
    <name evidence="2" type="ORF">SPAPADRAFT_60016</name>
</gene>
<evidence type="ECO:0000313" key="2">
    <source>
        <dbReference type="EMBL" id="EGW34586.1"/>
    </source>
</evidence>
<protein>
    <submittedName>
        <fullName evidence="2">Uncharacterized protein</fullName>
    </submittedName>
</protein>
<dbReference type="STRING" id="619300.G3AJC7"/>
<dbReference type="AlphaFoldDB" id="G3AJC7"/>
<evidence type="ECO:0000313" key="3">
    <source>
        <dbReference type="Proteomes" id="UP000000709"/>
    </source>
</evidence>
<sequence length="379" mass="43734">MNIHNLDTGQHQPHDKSHSQSQQNGSDPSMSFLDLLSSDMDFEQAYSMYNNLQTKMAHGTVEELQKVQMLNQQYQTNLTQPTEPVRNEDEFAYGRAQILNGNGIISNYMNKNYSFDMAKDNKPEGEDDFDQFFSNTESNALEKFLDNLTNPNASGDPLQFYINKSQSEGHKRFKQEEDEFNPSFEMHTMKLPQLNKTYHEPNKNIIYPAAQFPPTQHSLPTPNTTRQSSSNSANSSYILDDFKRRANDINGMIITPPTSGDETKTQEDKPQVKRKKKRVTHKPLLSLEQKRLNHSHSEQKRRQLCKLAYQRCLKQIIDLEAFNKLPAISEEQRKSKKARISKDGLPNLSKHNALIRISNEMILIKRLNEELKKLIDKSS</sequence>
<dbReference type="EMBL" id="GL996500">
    <property type="protein sequence ID" value="EGW34586.1"/>
    <property type="molecule type" value="Genomic_DNA"/>
</dbReference>
<organism evidence="3">
    <name type="scientific">Spathaspora passalidarum (strain NRRL Y-27907 / 11-Y1)</name>
    <dbReference type="NCBI Taxonomy" id="619300"/>
    <lineage>
        <taxon>Eukaryota</taxon>
        <taxon>Fungi</taxon>
        <taxon>Dikarya</taxon>
        <taxon>Ascomycota</taxon>
        <taxon>Saccharomycotina</taxon>
        <taxon>Pichiomycetes</taxon>
        <taxon>Debaryomycetaceae</taxon>
        <taxon>Spathaspora</taxon>
    </lineage>
</organism>
<dbReference type="FunCoup" id="G3AJC7">
    <property type="interactions" value="1420"/>
</dbReference>